<evidence type="ECO:0000259" key="6">
    <source>
        <dbReference type="Pfam" id="PF02826"/>
    </source>
</evidence>
<dbReference type="InterPro" id="IPR006139">
    <property type="entry name" value="D-isomer_2_OHA_DH_cat_dom"/>
</dbReference>
<accession>A0AAE3VRI2</accession>
<dbReference type="SUPFAM" id="SSF52283">
    <property type="entry name" value="Formate/glycerate dehydrogenase catalytic domain-like"/>
    <property type="match status" value="1"/>
</dbReference>
<feature type="domain" description="D-isomer specific 2-hydroxyacid dehydrogenase NAD-binding" evidence="6">
    <location>
        <begin position="104"/>
        <end position="282"/>
    </location>
</feature>
<dbReference type="Gene3D" id="3.40.50.720">
    <property type="entry name" value="NAD(P)-binding Rossmann-like Domain"/>
    <property type="match status" value="2"/>
</dbReference>
<name>A0AAE3VRI2_9HYPH</name>
<evidence type="ECO:0000313" key="8">
    <source>
        <dbReference type="Proteomes" id="UP001229244"/>
    </source>
</evidence>
<organism evidence="7 8">
    <name type="scientific">Amorphus orientalis</name>
    <dbReference type="NCBI Taxonomy" id="649198"/>
    <lineage>
        <taxon>Bacteria</taxon>
        <taxon>Pseudomonadati</taxon>
        <taxon>Pseudomonadota</taxon>
        <taxon>Alphaproteobacteria</taxon>
        <taxon>Hyphomicrobiales</taxon>
        <taxon>Amorphaceae</taxon>
        <taxon>Amorphus</taxon>
    </lineage>
</organism>
<comment type="caution">
    <text evidence="7">The sequence shown here is derived from an EMBL/GenBank/DDBJ whole genome shotgun (WGS) entry which is preliminary data.</text>
</comment>
<comment type="similarity">
    <text evidence="1 4">Belongs to the D-isomer specific 2-hydroxyacid dehydrogenase family.</text>
</comment>
<evidence type="ECO:0000259" key="5">
    <source>
        <dbReference type="Pfam" id="PF00389"/>
    </source>
</evidence>
<keyword evidence="8" id="KW-1185">Reference proteome</keyword>
<dbReference type="CDD" id="cd12173">
    <property type="entry name" value="PGDH_4"/>
    <property type="match status" value="1"/>
</dbReference>
<evidence type="ECO:0000256" key="1">
    <source>
        <dbReference type="ARBA" id="ARBA00005854"/>
    </source>
</evidence>
<dbReference type="PANTHER" id="PTHR42789:SF1">
    <property type="entry name" value="D-ISOMER SPECIFIC 2-HYDROXYACID DEHYDROGENASE FAMILY PROTEIN (AFU_ORTHOLOGUE AFUA_6G10090)"/>
    <property type="match status" value="1"/>
</dbReference>
<dbReference type="EMBL" id="JAUSUL010000003">
    <property type="protein sequence ID" value="MDQ0316865.1"/>
    <property type="molecule type" value="Genomic_DNA"/>
</dbReference>
<keyword evidence="2 4" id="KW-0560">Oxidoreductase</keyword>
<reference evidence="7" key="1">
    <citation type="submission" date="2023-07" db="EMBL/GenBank/DDBJ databases">
        <title>Genomic Encyclopedia of Type Strains, Phase IV (KMG-IV): sequencing the most valuable type-strain genomes for metagenomic binning, comparative biology and taxonomic classification.</title>
        <authorList>
            <person name="Goeker M."/>
        </authorList>
    </citation>
    <scope>NUCLEOTIDE SEQUENCE</scope>
    <source>
        <strain evidence="7">DSM 21202</strain>
    </source>
</reference>
<dbReference type="InterPro" id="IPR006140">
    <property type="entry name" value="D-isomer_DH_NAD-bd"/>
</dbReference>
<evidence type="ECO:0000256" key="4">
    <source>
        <dbReference type="RuleBase" id="RU003719"/>
    </source>
</evidence>
<dbReference type="PANTHER" id="PTHR42789">
    <property type="entry name" value="D-ISOMER SPECIFIC 2-HYDROXYACID DEHYDROGENASE FAMILY PROTEIN (AFU_ORTHOLOGUE AFUA_6G10090)"/>
    <property type="match status" value="1"/>
</dbReference>
<dbReference type="RefSeq" id="WP_306886739.1">
    <property type="nucleotide sequence ID" value="NZ_JAUSUL010000003.1"/>
</dbReference>
<evidence type="ECO:0000313" key="7">
    <source>
        <dbReference type="EMBL" id="MDQ0316865.1"/>
    </source>
</evidence>
<proteinExistence type="inferred from homology"/>
<dbReference type="Pfam" id="PF00389">
    <property type="entry name" value="2-Hacid_dh"/>
    <property type="match status" value="1"/>
</dbReference>
<evidence type="ECO:0000256" key="3">
    <source>
        <dbReference type="ARBA" id="ARBA00023027"/>
    </source>
</evidence>
<dbReference type="Proteomes" id="UP001229244">
    <property type="component" value="Unassembled WGS sequence"/>
</dbReference>
<dbReference type="InterPro" id="IPR036291">
    <property type="entry name" value="NAD(P)-bd_dom_sf"/>
</dbReference>
<dbReference type="Pfam" id="PF02826">
    <property type="entry name" value="2-Hacid_dh_C"/>
    <property type="match status" value="1"/>
</dbReference>
<dbReference type="GO" id="GO:0051287">
    <property type="term" value="F:NAD binding"/>
    <property type="evidence" value="ECO:0007669"/>
    <property type="project" value="InterPro"/>
</dbReference>
<dbReference type="GO" id="GO:0004617">
    <property type="term" value="F:phosphoglycerate dehydrogenase activity"/>
    <property type="evidence" value="ECO:0007669"/>
    <property type="project" value="UniProtKB-EC"/>
</dbReference>
<feature type="domain" description="D-isomer specific 2-hydroxyacid dehydrogenase catalytic" evidence="5">
    <location>
        <begin position="4"/>
        <end position="314"/>
    </location>
</feature>
<gene>
    <name evidence="7" type="ORF">J2S73_003341</name>
</gene>
<sequence>MKCLLIQPIHPSGIALLEEAGLEVVQASAHDMETVAREIVGADAAITRNAGLNRAAMEAGSKLQVLGNHGIGVDPVDVDYATEIGLPIAFTPYANVQSVAELVIAHMLAIAKRVRECDTAVRDDRFDYRYTRDFREVSGKTLLICGFGRIGRRTAEVAKAAFDMRILVHSPSVPAADIEAAGFVAAPDLDAALGEADYVSLHQTLTPRTRGLFSRERLFAMKKDAALINTARGALVDREALVEAVEGGHLRGAAFDVFETEPPPADHPYLACKGLVLSPHIGGSTEEAAERTAVQAAEAVLAVLNGKRPEHMVNPDVWERRRKVA</sequence>
<dbReference type="InterPro" id="IPR050857">
    <property type="entry name" value="D-2-hydroxyacid_DH"/>
</dbReference>
<dbReference type="EC" id="1.1.1.95" evidence="7"/>
<protein>
    <submittedName>
        <fullName evidence="7">D-3-phosphoglycerate dehydrogenase</fullName>
        <ecNumber evidence="7">1.1.1.95</ecNumber>
    </submittedName>
</protein>
<dbReference type="SUPFAM" id="SSF51735">
    <property type="entry name" value="NAD(P)-binding Rossmann-fold domains"/>
    <property type="match status" value="1"/>
</dbReference>
<evidence type="ECO:0000256" key="2">
    <source>
        <dbReference type="ARBA" id="ARBA00023002"/>
    </source>
</evidence>
<dbReference type="AlphaFoldDB" id="A0AAE3VRI2"/>
<keyword evidence="3" id="KW-0520">NAD</keyword>